<proteinExistence type="predicted"/>
<dbReference type="AlphaFoldDB" id="E9I7Q1"/>
<dbReference type="EMBL" id="GL737414">
    <property type="protein sequence ID" value="EFX59979.1"/>
    <property type="molecule type" value="Genomic_DNA"/>
</dbReference>
<evidence type="ECO:0000256" key="1">
    <source>
        <dbReference type="SAM" id="MobiDB-lite"/>
    </source>
</evidence>
<evidence type="ECO:0000313" key="2">
    <source>
        <dbReference type="EMBL" id="EFX59979.1"/>
    </source>
</evidence>
<dbReference type="Proteomes" id="UP000000305">
    <property type="component" value="Unassembled WGS sequence"/>
</dbReference>
<gene>
    <name evidence="2" type="ORF">DAPPUDRAFT_280031</name>
</gene>
<dbReference type="KEGG" id="dpx:DAPPUDRAFT_280031"/>
<accession>E9I7Q1</accession>
<dbReference type="HOGENOM" id="CLU_2560585_0_0_1"/>
<protein>
    <submittedName>
        <fullName evidence="2">Uncharacterized protein</fullName>
    </submittedName>
</protein>
<feature type="region of interest" description="Disordered" evidence="1">
    <location>
        <begin position="61"/>
        <end position="82"/>
    </location>
</feature>
<name>E9I7Q1_DAPPU</name>
<sequence>MLATARTMPIPLLCPAQRGRHDGAHCAARMLPQRQRGWVVVANAAKRGLPLLTAAYKPATSQRPPLCTFGPSGPLKHHGSIP</sequence>
<keyword evidence="3" id="KW-1185">Reference proteome</keyword>
<evidence type="ECO:0000313" key="3">
    <source>
        <dbReference type="Proteomes" id="UP000000305"/>
    </source>
</evidence>
<reference evidence="2 3" key="1">
    <citation type="journal article" date="2011" name="Science">
        <title>The ecoresponsive genome of Daphnia pulex.</title>
        <authorList>
            <person name="Colbourne J.K."/>
            <person name="Pfrender M.E."/>
            <person name="Gilbert D."/>
            <person name="Thomas W.K."/>
            <person name="Tucker A."/>
            <person name="Oakley T.H."/>
            <person name="Tokishita S."/>
            <person name="Aerts A."/>
            <person name="Arnold G.J."/>
            <person name="Basu M.K."/>
            <person name="Bauer D.J."/>
            <person name="Caceres C.E."/>
            <person name="Carmel L."/>
            <person name="Casola C."/>
            <person name="Choi J.H."/>
            <person name="Detter J.C."/>
            <person name="Dong Q."/>
            <person name="Dusheyko S."/>
            <person name="Eads B.D."/>
            <person name="Frohlich T."/>
            <person name="Geiler-Samerotte K.A."/>
            <person name="Gerlach D."/>
            <person name="Hatcher P."/>
            <person name="Jogdeo S."/>
            <person name="Krijgsveld J."/>
            <person name="Kriventseva E.V."/>
            <person name="Kultz D."/>
            <person name="Laforsch C."/>
            <person name="Lindquist E."/>
            <person name="Lopez J."/>
            <person name="Manak J.R."/>
            <person name="Muller J."/>
            <person name="Pangilinan J."/>
            <person name="Patwardhan R.P."/>
            <person name="Pitluck S."/>
            <person name="Pritham E.J."/>
            <person name="Rechtsteiner A."/>
            <person name="Rho M."/>
            <person name="Rogozin I.B."/>
            <person name="Sakarya O."/>
            <person name="Salamov A."/>
            <person name="Schaack S."/>
            <person name="Shapiro H."/>
            <person name="Shiga Y."/>
            <person name="Skalitzky C."/>
            <person name="Smith Z."/>
            <person name="Souvorov A."/>
            <person name="Sung W."/>
            <person name="Tang Z."/>
            <person name="Tsuchiya D."/>
            <person name="Tu H."/>
            <person name="Vos H."/>
            <person name="Wang M."/>
            <person name="Wolf Y.I."/>
            <person name="Yamagata H."/>
            <person name="Yamada T."/>
            <person name="Ye Y."/>
            <person name="Shaw J.R."/>
            <person name="Andrews J."/>
            <person name="Crease T.J."/>
            <person name="Tang H."/>
            <person name="Lucas S.M."/>
            <person name="Robertson H.M."/>
            <person name="Bork P."/>
            <person name="Koonin E.V."/>
            <person name="Zdobnov E.M."/>
            <person name="Grigoriev I.V."/>
            <person name="Lynch M."/>
            <person name="Boore J.L."/>
        </authorList>
    </citation>
    <scope>NUCLEOTIDE SEQUENCE [LARGE SCALE GENOMIC DNA]</scope>
</reference>
<dbReference type="InParanoid" id="E9I7Q1"/>
<organism evidence="2 3">
    <name type="scientific">Daphnia pulex</name>
    <name type="common">Water flea</name>
    <dbReference type="NCBI Taxonomy" id="6669"/>
    <lineage>
        <taxon>Eukaryota</taxon>
        <taxon>Metazoa</taxon>
        <taxon>Ecdysozoa</taxon>
        <taxon>Arthropoda</taxon>
        <taxon>Crustacea</taxon>
        <taxon>Branchiopoda</taxon>
        <taxon>Diplostraca</taxon>
        <taxon>Cladocera</taxon>
        <taxon>Anomopoda</taxon>
        <taxon>Daphniidae</taxon>
        <taxon>Daphnia</taxon>
    </lineage>
</organism>